<comment type="caution">
    <text evidence="5">The sequence shown here is derived from an EMBL/GenBank/DDBJ whole genome shotgun (WGS) entry which is preliminary data.</text>
</comment>
<dbReference type="Proteomes" id="UP000608513">
    <property type="component" value="Unassembled WGS sequence"/>
</dbReference>
<dbReference type="AlphaFoldDB" id="A0A923SAN7"/>
<proteinExistence type="inferred from homology"/>
<dbReference type="InterPro" id="IPR006143">
    <property type="entry name" value="RND_pump_MFP"/>
</dbReference>
<gene>
    <name evidence="5" type="ORF">H8N03_08485</name>
</gene>
<feature type="coiled-coil region" evidence="2">
    <location>
        <begin position="62"/>
        <end position="149"/>
    </location>
</feature>
<evidence type="ECO:0000256" key="2">
    <source>
        <dbReference type="SAM" id="Coils"/>
    </source>
</evidence>
<organism evidence="5 6">
    <name type="scientific">Ramlibacter cellulosilyticus</name>
    <dbReference type="NCBI Taxonomy" id="2764187"/>
    <lineage>
        <taxon>Bacteria</taxon>
        <taxon>Pseudomonadati</taxon>
        <taxon>Pseudomonadota</taxon>
        <taxon>Betaproteobacteria</taxon>
        <taxon>Burkholderiales</taxon>
        <taxon>Comamonadaceae</taxon>
        <taxon>Ramlibacter</taxon>
    </lineage>
</organism>
<dbReference type="RefSeq" id="WP_187075715.1">
    <property type="nucleotide sequence ID" value="NZ_JACORT010000002.1"/>
</dbReference>
<comment type="similarity">
    <text evidence="1">Belongs to the membrane fusion protein (MFP) (TC 8.A.1) family.</text>
</comment>
<dbReference type="InterPro" id="IPR058647">
    <property type="entry name" value="BSH_CzcB-like"/>
</dbReference>
<name>A0A923SAN7_9BURK</name>
<evidence type="ECO:0000256" key="1">
    <source>
        <dbReference type="ARBA" id="ARBA00009477"/>
    </source>
</evidence>
<accession>A0A923SAN7</accession>
<dbReference type="Gene3D" id="2.40.30.170">
    <property type="match status" value="1"/>
</dbReference>
<dbReference type="NCBIfam" id="TIGR01730">
    <property type="entry name" value="RND_mfp"/>
    <property type="match status" value="1"/>
</dbReference>
<protein>
    <submittedName>
        <fullName evidence="5">Efflux RND transporter periplasmic adaptor subunit</fullName>
    </submittedName>
</protein>
<dbReference type="Gene3D" id="1.10.287.470">
    <property type="entry name" value="Helix hairpin bin"/>
    <property type="match status" value="1"/>
</dbReference>
<dbReference type="PANTHER" id="PTHR30469:SF15">
    <property type="entry name" value="HLYD FAMILY OF SECRETION PROTEINS"/>
    <property type="match status" value="1"/>
</dbReference>
<keyword evidence="2" id="KW-0175">Coiled coil</keyword>
<feature type="domain" description="CzcB-like barrel-sandwich hybrid" evidence="4">
    <location>
        <begin position="34"/>
        <end position="182"/>
    </location>
</feature>
<evidence type="ECO:0000313" key="6">
    <source>
        <dbReference type="Proteomes" id="UP000608513"/>
    </source>
</evidence>
<evidence type="ECO:0000313" key="5">
    <source>
        <dbReference type="EMBL" id="MBC5782981.1"/>
    </source>
</evidence>
<keyword evidence="3" id="KW-0732">Signal</keyword>
<dbReference type="PANTHER" id="PTHR30469">
    <property type="entry name" value="MULTIDRUG RESISTANCE PROTEIN MDTA"/>
    <property type="match status" value="1"/>
</dbReference>
<reference evidence="5" key="1">
    <citation type="submission" date="2020-08" db="EMBL/GenBank/DDBJ databases">
        <title>Ramlibacter sp. USB13 16S ribosomal RNA gene genome sequencing and assembly.</title>
        <authorList>
            <person name="Kang M."/>
        </authorList>
    </citation>
    <scope>NUCLEOTIDE SEQUENCE</scope>
    <source>
        <strain evidence="5">USB13</strain>
    </source>
</reference>
<feature type="chain" id="PRO_5037301942" evidence="3">
    <location>
        <begin position="24"/>
        <end position="269"/>
    </location>
</feature>
<dbReference type="GO" id="GO:1990281">
    <property type="term" value="C:efflux pump complex"/>
    <property type="evidence" value="ECO:0007669"/>
    <property type="project" value="TreeGrafter"/>
</dbReference>
<dbReference type="SUPFAM" id="SSF111369">
    <property type="entry name" value="HlyD-like secretion proteins"/>
    <property type="match status" value="1"/>
</dbReference>
<sequence length="269" mass="29083">MSLLRRCIAAAFGLAAASAWGQAAHDCLVEPAQTVEVGSPGTGLLERVLVRRGDRVAQGQVLAVLESRAEAAAAELARLKSEAKGPQQAAREKMEFAQRKYQRRKEMAEQKLGSVQERDDAEAELAQARAELLLAQEAVQQAKQEYQQQSSMLALRTVRSPFNGVVVDQLLYPGEIVDASSNKRAILKLAQLDPLRVRVIVPMKLFGSVKQGQSIEIAPELAGSKAAYPATVRSVDRLVDAASGTFTVIAEMPNRSLDVPAGVRCKARL</sequence>
<dbReference type="Gene3D" id="2.40.50.100">
    <property type="match status" value="1"/>
</dbReference>
<keyword evidence="6" id="KW-1185">Reference proteome</keyword>
<dbReference type="GO" id="GO:0015562">
    <property type="term" value="F:efflux transmembrane transporter activity"/>
    <property type="evidence" value="ECO:0007669"/>
    <property type="project" value="TreeGrafter"/>
</dbReference>
<evidence type="ECO:0000256" key="3">
    <source>
        <dbReference type="SAM" id="SignalP"/>
    </source>
</evidence>
<dbReference type="EMBL" id="JACORT010000002">
    <property type="protein sequence ID" value="MBC5782981.1"/>
    <property type="molecule type" value="Genomic_DNA"/>
</dbReference>
<evidence type="ECO:0000259" key="4">
    <source>
        <dbReference type="Pfam" id="PF25973"/>
    </source>
</evidence>
<feature type="signal peptide" evidence="3">
    <location>
        <begin position="1"/>
        <end position="23"/>
    </location>
</feature>
<dbReference type="Pfam" id="PF25973">
    <property type="entry name" value="BSH_CzcB"/>
    <property type="match status" value="1"/>
</dbReference>